<reference evidence="5 6" key="1">
    <citation type="submission" date="2016-08" db="EMBL/GenBank/DDBJ databases">
        <authorList>
            <person name="Seilhamer J.J."/>
        </authorList>
    </citation>
    <scope>NUCLEOTIDE SEQUENCE [LARGE SCALE GENOMIC DNA]</scope>
    <source>
        <strain evidence="5">M3/6</strain>
    </source>
</reference>
<protein>
    <recommendedName>
        <fullName evidence="4">HTH araC/xylS-type domain-containing protein</fullName>
    </recommendedName>
</protein>
<feature type="domain" description="HTH araC/xylS-type" evidence="4">
    <location>
        <begin position="82"/>
        <end position="161"/>
    </location>
</feature>
<dbReference type="GO" id="GO:0003700">
    <property type="term" value="F:DNA-binding transcription factor activity"/>
    <property type="evidence" value="ECO:0007669"/>
    <property type="project" value="InterPro"/>
</dbReference>
<dbReference type="AlphaFoldDB" id="A0A1R3T1P7"/>
<proteinExistence type="predicted"/>
<evidence type="ECO:0000256" key="1">
    <source>
        <dbReference type="ARBA" id="ARBA00023015"/>
    </source>
</evidence>
<dbReference type="PANTHER" id="PTHR43280:SF2">
    <property type="entry name" value="HTH-TYPE TRANSCRIPTIONAL REGULATOR EXSA"/>
    <property type="match status" value="1"/>
</dbReference>
<dbReference type="InterPro" id="IPR009057">
    <property type="entry name" value="Homeodomain-like_sf"/>
</dbReference>
<dbReference type="EMBL" id="LT605205">
    <property type="protein sequence ID" value="SCD21641.1"/>
    <property type="molecule type" value="Genomic_DNA"/>
</dbReference>
<gene>
    <name evidence="5" type="ORF">PSM36_2846</name>
</gene>
<keyword evidence="6" id="KW-1185">Reference proteome</keyword>
<name>A0A1R3T1P7_9BACT</name>
<accession>A0A1R3T1P7</accession>
<dbReference type="KEGG" id="psac:PSM36_2846"/>
<dbReference type="Pfam" id="PF12833">
    <property type="entry name" value="HTH_18"/>
    <property type="match status" value="1"/>
</dbReference>
<dbReference type="SMART" id="SM00342">
    <property type="entry name" value="HTH_ARAC"/>
    <property type="match status" value="1"/>
</dbReference>
<evidence type="ECO:0000259" key="4">
    <source>
        <dbReference type="PROSITE" id="PS01124"/>
    </source>
</evidence>
<dbReference type="InterPro" id="IPR018060">
    <property type="entry name" value="HTH_AraC"/>
</dbReference>
<dbReference type="STRING" id="1642647.PSM36_2846"/>
<dbReference type="GO" id="GO:0043565">
    <property type="term" value="F:sequence-specific DNA binding"/>
    <property type="evidence" value="ECO:0007669"/>
    <property type="project" value="InterPro"/>
</dbReference>
<dbReference type="PROSITE" id="PS01124">
    <property type="entry name" value="HTH_ARAC_FAMILY_2"/>
    <property type="match status" value="1"/>
</dbReference>
<evidence type="ECO:0000256" key="3">
    <source>
        <dbReference type="ARBA" id="ARBA00023163"/>
    </source>
</evidence>
<organism evidence="5 6">
    <name type="scientific">Proteiniphilum saccharofermentans</name>
    <dbReference type="NCBI Taxonomy" id="1642647"/>
    <lineage>
        <taxon>Bacteria</taxon>
        <taxon>Pseudomonadati</taxon>
        <taxon>Bacteroidota</taxon>
        <taxon>Bacteroidia</taxon>
        <taxon>Bacteroidales</taxon>
        <taxon>Dysgonomonadaceae</taxon>
        <taxon>Proteiniphilum</taxon>
    </lineage>
</organism>
<evidence type="ECO:0000313" key="6">
    <source>
        <dbReference type="Proteomes" id="UP000187464"/>
    </source>
</evidence>
<evidence type="ECO:0000256" key="2">
    <source>
        <dbReference type="ARBA" id="ARBA00023125"/>
    </source>
</evidence>
<keyword evidence="1" id="KW-0805">Transcription regulation</keyword>
<keyword evidence="3" id="KW-0804">Transcription</keyword>
<dbReference type="PANTHER" id="PTHR43280">
    <property type="entry name" value="ARAC-FAMILY TRANSCRIPTIONAL REGULATOR"/>
    <property type="match status" value="1"/>
</dbReference>
<dbReference type="Proteomes" id="UP000187464">
    <property type="component" value="Chromosome I"/>
</dbReference>
<keyword evidence="2" id="KW-0238">DNA-binding</keyword>
<dbReference type="Gene3D" id="1.10.10.60">
    <property type="entry name" value="Homeodomain-like"/>
    <property type="match status" value="1"/>
</dbReference>
<evidence type="ECO:0000313" key="5">
    <source>
        <dbReference type="EMBL" id="SCD21641.1"/>
    </source>
</evidence>
<dbReference type="SUPFAM" id="SSF46689">
    <property type="entry name" value="Homeodomain-like"/>
    <property type="match status" value="1"/>
</dbReference>
<sequence>MAVMQELKKIGLNYITVDLGVVTLPEDITKEQKNQLKQALHSSGLELIEDKKDILVEQIKTAVIESIHYSDTQLKVPFSAYLSNKLNLNYTYLSNMFTESEGITIAHFIITHKIERVKELIQYDELTFSEIAYKMHYSSIAHLSNQFKKMTGITLSFYKTHGQRREINIENL</sequence>